<gene>
    <name evidence="1" type="ORF">AM571_PC01812</name>
</gene>
<organism evidence="1 2">
    <name type="scientific">Rhizobium etli 8C-3</name>
    <dbReference type="NCBI Taxonomy" id="538025"/>
    <lineage>
        <taxon>Bacteria</taxon>
        <taxon>Pseudomonadati</taxon>
        <taxon>Pseudomonadota</taxon>
        <taxon>Alphaproteobacteria</taxon>
        <taxon>Hyphomicrobiales</taxon>
        <taxon>Rhizobiaceae</taxon>
        <taxon>Rhizobium/Agrobacterium group</taxon>
        <taxon>Rhizobium</taxon>
    </lineage>
</organism>
<dbReference type="Proteomes" id="UP000185109">
    <property type="component" value="Plasmid pRsp8C3c"/>
</dbReference>
<dbReference type="RefSeq" id="WP_074065246.1">
    <property type="nucleotide sequence ID" value="NZ_CP017244.1"/>
</dbReference>
<dbReference type="InterPro" id="IPR038194">
    <property type="entry name" value="DUF3861_sf"/>
</dbReference>
<sequence>MTKVPSAHTYRVTVERLEGDVPSAADEALVFQTTNHDDLFKILSLMREKQLLPEDEIAEFTIGLKLFAEVLIRHRSEMPFKELFAHFSSFMKALKR</sequence>
<dbReference type="Pfam" id="PF12977">
    <property type="entry name" value="DUF3861"/>
    <property type="match status" value="1"/>
</dbReference>
<dbReference type="EMBL" id="CP017244">
    <property type="protein sequence ID" value="APO79542.1"/>
    <property type="molecule type" value="Genomic_DNA"/>
</dbReference>
<geneLocation type="plasmid" evidence="2">
    <name>prsp8c3c</name>
</geneLocation>
<dbReference type="Gene3D" id="3.10.20.850">
    <property type="entry name" value="Protein of unknown function DUF3861"/>
    <property type="match status" value="1"/>
</dbReference>
<reference evidence="1 2" key="1">
    <citation type="submission" date="2016-09" db="EMBL/GenBank/DDBJ databases">
        <title>The complete genome sequences of Rhizobium gallicum, symbiovars gallicum and phaseoli, symbionts associated to common bean (Phaseolus vulgaris).</title>
        <authorList>
            <person name="Bustos P."/>
            <person name="Santamaria R.I."/>
            <person name="Perez-Carrascal O.M."/>
            <person name="Juarez S."/>
            <person name="Lozano L."/>
            <person name="Martinez-Flores I."/>
            <person name="Martinez-Romero E."/>
            <person name="Cevallos M."/>
            <person name="Romero D."/>
            <person name="Davila G."/>
            <person name="Gonzalez V."/>
        </authorList>
    </citation>
    <scope>NUCLEOTIDE SEQUENCE [LARGE SCALE GENOMIC DNA]</scope>
    <source>
        <strain evidence="1 2">8C-3</strain>
        <plasmid evidence="2">Plasmid prsp8c3c</plasmid>
    </source>
</reference>
<protein>
    <recommendedName>
        <fullName evidence="3">DUF3861 domain-containing protein</fullName>
    </recommendedName>
</protein>
<dbReference type="InterPro" id="IPR024476">
    <property type="entry name" value="DUF3861"/>
</dbReference>
<dbReference type="AlphaFoldDB" id="A0A1L5PHE7"/>
<evidence type="ECO:0008006" key="3">
    <source>
        <dbReference type="Google" id="ProtNLM"/>
    </source>
</evidence>
<name>A0A1L5PHE7_RHIET</name>
<keyword evidence="1" id="KW-0614">Plasmid</keyword>
<evidence type="ECO:0000313" key="2">
    <source>
        <dbReference type="Proteomes" id="UP000185109"/>
    </source>
</evidence>
<accession>A0A1L5PHE7</accession>
<proteinExistence type="predicted"/>
<evidence type="ECO:0000313" key="1">
    <source>
        <dbReference type="EMBL" id="APO79542.1"/>
    </source>
</evidence>